<dbReference type="RefSeq" id="WP_018207963.1">
    <property type="nucleotide sequence ID" value="NZ_CP149881.1"/>
</dbReference>
<keyword evidence="2" id="KW-1185">Reference proteome</keyword>
<dbReference type="Proteomes" id="UP001190825">
    <property type="component" value="Unassembled WGS sequence"/>
</dbReference>
<protein>
    <submittedName>
        <fullName evidence="1">Uncharacterized protein</fullName>
    </submittedName>
</protein>
<proteinExistence type="predicted"/>
<organism evidence="1 2">
    <name type="scientific">Sinorhizobium medicae</name>
    <dbReference type="NCBI Taxonomy" id="110321"/>
    <lineage>
        <taxon>Bacteria</taxon>
        <taxon>Pseudomonadati</taxon>
        <taxon>Pseudomonadota</taxon>
        <taxon>Alphaproteobacteria</taxon>
        <taxon>Hyphomicrobiales</taxon>
        <taxon>Rhizobiaceae</taxon>
        <taxon>Sinorhizobium/Ensifer group</taxon>
        <taxon>Sinorhizobium</taxon>
    </lineage>
</organism>
<evidence type="ECO:0000313" key="1">
    <source>
        <dbReference type="EMBL" id="PLT99657.1"/>
    </source>
</evidence>
<gene>
    <name evidence="1" type="ORF">BMJ33_22395</name>
</gene>
<name>A0ABX4TH90_9HYPH</name>
<accession>A0ABX4TH90</accession>
<comment type="caution">
    <text evidence="1">The sequence shown here is derived from an EMBL/GenBank/DDBJ whole genome shotgun (WGS) entry which is preliminary data.</text>
</comment>
<reference evidence="1 2" key="1">
    <citation type="journal article" date="2018" name="FEMS Microbiol. Ecol.">
        <title>Co-invading symbiotic mutualists of Medicago polymorpha retain high ancestral diversity and contain diverse accessory genomes.</title>
        <authorList>
            <person name="Porter S.S."/>
            <person name="Faber-Hammond J.J."/>
            <person name="Friesen M.L."/>
        </authorList>
    </citation>
    <scope>NUCLEOTIDE SEQUENCE [LARGE SCALE GENOMIC DNA]</scope>
    <source>
        <strain evidence="1 2">Str16</strain>
    </source>
</reference>
<evidence type="ECO:0000313" key="2">
    <source>
        <dbReference type="Proteomes" id="UP001190825"/>
    </source>
</evidence>
<dbReference type="EMBL" id="NBUC01000110">
    <property type="protein sequence ID" value="PLT99657.1"/>
    <property type="molecule type" value="Genomic_DNA"/>
</dbReference>
<sequence length="90" mass="9980">MVVTEEETKKICDQVNLVVDAIKPHLAGHPPEVQSVVLADLVATFIAAWPPGKRKKMLDALIANVCDLIHVNEMILFGPEGHPDREMTRQ</sequence>